<organism evidence="1 2">
    <name type="scientific">Cetraspora pellucida</name>
    <dbReference type="NCBI Taxonomy" id="1433469"/>
    <lineage>
        <taxon>Eukaryota</taxon>
        <taxon>Fungi</taxon>
        <taxon>Fungi incertae sedis</taxon>
        <taxon>Mucoromycota</taxon>
        <taxon>Glomeromycotina</taxon>
        <taxon>Glomeromycetes</taxon>
        <taxon>Diversisporales</taxon>
        <taxon>Gigasporaceae</taxon>
        <taxon>Cetraspora</taxon>
    </lineage>
</organism>
<evidence type="ECO:0000313" key="1">
    <source>
        <dbReference type="EMBL" id="CAG8782215.1"/>
    </source>
</evidence>
<protein>
    <submittedName>
        <fullName evidence="1">9461_t:CDS:1</fullName>
    </submittedName>
</protein>
<name>A0ACA9R9E9_9GLOM</name>
<accession>A0ACA9R9E9</accession>
<reference evidence="1" key="1">
    <citation type="submission" date="2021-06" db="EMBL/GenBank/DDBJ databases">
        <authorList>
            <person name="Kallberg Y."/>
            <person name="Tangrot J."/>
            <person name="Rosling A."/>
        </authorList>
    </citation>
    <scope>NUCLEOTIDE SEQUENCE</scope>
    <source>
        <strain evidence="1">28 12/20/2015</strain>
    </source>
</reference>
<proteinExistence type="predicted"/>
<dbReference type="EMBL" id="CAJVPW010061550">
    <property type="protein sequence ID" value="CAG8782215.1"/>
    <property type="molecule type" value="Genomic_DNA"/>
</dbReference>
<evidence type="ECO:0000313" key="2">
    <source>
        <dbReference type="Proteomes" id="UP000789366"/>
    </source>
</evidence>
<comment type="caution">
    <text evidence="1">The sequence shown here is derived from an EMBL/GenBank/DDBJ whole genome shotgun (WGS) entry which is preliminary data.</text>
</comment>
<keyword evidence="2" id="KW-1185">Reference proteome</keyword>
<feature type="non-terminal residue" evidence="1">
    <location>
        <position position="96"/>
    </location>
</feature>
<dbReference type="Proteomes" id="UP000789366">
    <property type="component" value="Unassembled WGS sequence"/>
</dbReference>
<gene>
    <name evidence="1" type="ORF">SPELUC_LOCUS16497</name>
</gene>
<sequence length="96" mass="11030">MPPKTRKRKQNEALDALRSSPSTSILKKPRNANETIIKNTNKVLRKSIDQENIRNTDINDINDNTQYYKITESPPRSLLNESFTNTLENLSVDSKN</sequence>